<dbReference type="ExpressionAtlas" id="A0A2K2DE36">
    <property type="expression patterns" value="differential"/>
</dbReference>
<proteinExistence type="predicted"/>
<dbReference type="EMBL" id="CM000881">
    <property type="protein sequence ID" value="PNT72575.1"/>
    <property type="molecule type" value="Genomic_DNA"/>
</dbReference>
<name>A0A2K2DE36_BRADI</name>
<dbReference type="AlphaFoldDB" id="A0A2K2DE36"/>
<dbReference type="EnsemblPlants" id="PNT72575">
    <property type="protein sequence ID" value="PNT72575"/>
    <property type="gene ID" value="BRADI_2g46486v3"/>
</dbReference>
<gene>
    <name evidence="1" type="ORF">BRADI_2g46486v3</name>
</gene>
<evidence type="ECO:0000313" key="2">
    <source>
        <dbReference type="EnsemblPlants" id="PNT72575"/>
    </source>
</evidence>
<reference evidence="2" key="3">
    <citation type="submission" date="2018-08" db="UniProtKB">
        <authorList>
            <consortium name="EnsemblPlants"/>
        </authorList>
    </citation>
    <scope>IDENTIFICATION</scope>
    <source>
        <strain evidence="2">cv. Bd21</strain>
    </source>
</reference>
<keyword evidence="3" id="KW-1185">Reference proteome</keyword>
<dbReference type="InParanoid" id="A0A2K2DE36"/>
<sequence length="126" mass="13916">MNNFTPRVLFFCRPVHLGTISSHFGHAANEAIFWREYKKARAHMKRKGPTCVRGRKGEGSECKIDMGVNSLAFSHTKAGLAFSTTGSTFSTFCCPSSTPPASNLLLLLLVSRKLLLLLHAPSRCYN</sequence>
<organism evidence="1">
    <name type="scientific">Brachypodium distachyon</name>
    <name type="common">Purple false brome</name>
    <name type="synonym">Trachynia distachya</name>
    <dbReference type="NCBI Taxonomy" id="15368"/>
    <lineage>
        <taxon>Eukaryota</taxon>
        <taxon>Viridiplantae</taxon>
        <taxon>Streptophyta</taxon>
        <taxon>Embryophyta</taxon>
        <taxon>Tracheophyta</taxon>
        <taxon>Spermatophyta</taxon>
        <taxon>Magnoliopsida</taxon>
        <taxon>Liliopsida</taxon>
        <taxon>Poales</taxon>
        <taxon>Poaceae</taxon>
        <taxon>BOP clade</taxon>
        <taxon>Pooideae</taxon>
        <taxon>Stipodae</taxon>
        <taxon>Brachypodieae</taxon>
        <taxon>Brachypodium</taxon>
    </lineage>
</organism>
<evidence type="ECO:0000313" key="1">
    <source>
        <dbReference type="EMBL" id="PNT72575.1"/>
    </source>
</evidence>
<reference evidence="1 2" key="1">
    <citation type="journal article" date="2010" name="Nature">
        <title>Genome sequencing and analysis of the model grass Brachypodium distachyon.</title>
        <authorList>
            <consortium name="International Brachypodium Initiative"/>
        </authorList>
    </citation>
    <scope>NUCLEOTIDE SEQUENCE [LARGE SCALE GENOMIC DNA]</scope>
    <source>
        <strain evidence="1 2">Bd21</strain>
    </source>
</reference>
<evidence type="ECO:0000313" key="3">
    <source>
        <dbReference type="Proteomes" id="UP000008810"/>
    </source>
</evidence>
<accession>A0A2K2DE36</accession>
<protein>
    <submittedName>
        <fullName evidence="1 2">Uncharacterized protein</fullName>
    </submittedName>
</protein>
<dbReference type="Gramene" id="PNT72575">
    <property type="protein sequence ID" value="PNT72575"/>
    <property type="gene ID" value="BRADI_2g46486v3"/>
</dbReference>
<reference evidence="1" key="2">
    <citation type="submission" date="2017-06" db="EMBL/GenBank/DDBJ databases">
        <title>WGS assembly of Brachypodium distachyon.</title>
        <authorList>
            <consortium name="The International Brachypodium Initiative"/>
            <person name="Lucas S."/>
            <person name="Harmon-Smith M."/>
            <person name="Lail K."/>
            <person name="Tice H."/>
            <person name="Grimwood J."/>
            <person name="Bruce D."/>
            <person name="Barry K."/>
            <person name="Shu S."/>
            <person name="Lindquist E."/>
            <person name="Wang M."/>
            <person name="Pitluck S."/>
            <person name="Vogel J.P."/>
            <person name="Garvin D.F."/>
            <person name="Mockler T.C."/>
            <person name="Schmutz J."/>
            <person name="Rokhsar D."/>
            <person name="Bevan M.W."/>
        </authorList>
    </citation>
    <scope>NUCLEOTIDE SEQUENCE</scope>
    <source>
        <strain evidence="1">Bd21</strain>
    </source>
</reference>
<dbReference type="Proteomes" id="UP000008810">
    <property type="component" value="Chromosome 2"/>
</dbReference>